<accession>A0A0C9YIH9</accession>
<gene>
    <name evidence="2" type="ORF">PISMIDRAFT_677988</name>
</gene>
<keyword evidence="1" id="KW-0732">Signal</keyword>
<feature type="signal peptide" evidence="1">
    <location>
        <begin position="1"/>
        <end position="19"/>
    </location>
</feature>
<evidence type="ECO:0000313" key="3">
    <source>
        <dbReference type="Proteomes" id="UP000054018"/>
    </source>
</evidence>
<dbReference type="Proteomes" id="UP000054018">
    <property type="component" value="Unassembled WGS sequence"/>
</dbReference>
<organism evidence="2 3">
    <name type="scientific">Pisolithus microcarpus 441</name>
    <dbReference type="NCBI Taxonomy" id="765257"/>
    <lineage>
        <taxon>Eukaryota</taxon>
        <taxon>Fungi</taxon>
        <taxon>Dikarya</taxon>
        <taxon>Basidiomycota</taxon>
        <taxon>Agaricomycotina</taxon>
        <taxon>Agaricomycetes</taxon>
        <taxon>Agaricomycetidae</taxon>
        <taxon>Boletales</taxon>
        <taxon>Sclerodermatineae</taxon>
        <taxon>Pisolithaceae</taxon>
        <taxon>Pisolithus</taxon>
    </lineage>
</organism>
<keyword evidence="3" id="KW-1185">Reference proteome</keyword>
<feature type="non-terminal residue" evidence="2">
    <location>
        <position position="1"/>
    </location>
</feature>
<feature type="chain" id="PRO_5002206446" evidence="1">
    <location>
        <begin position="20"/>
        <end position="55"/>
    </location>
</feature>
<dbReference type="HOGENOM" id="CLU_3038052_0_0_1"/>
<sequence>RNTWSGIFVLLTLSLPSTARTRIDTEYEILFAMPVESRCQNECSTTDYRRSNWRL</sequence>
<reference evidence="3" key="2">
    <citation type="submission" date="2015-01" db="EMBL/GenBank/DDBJ databases">
        <title>Evolutionary Origins and Diversification of the Mycorrhizal Mutualists.</title>
        <authorList>
            <consortium name="DOE Joint Genome Institute"/>
            <consortium name="Mycorrhizal Genomics Consortium"/>
            <person name="Kohler A."/>
            <person name="Kuo A."/>
            <person name="Nagy L.G."/>
            <person name="Floudas D."/>
            <person name="Copeland A."/>
            <person name="Barry K.W."/>
            <person name="Cichocki N."/>
            <person name="Veneault-Fourrey C."/>
            <person name="LaButti K."/>
            <person name="Lindquist E.A."/>
            <person name="Lipzen A."/>
            <person name="Lundell T."/>
            <person name="Morin E."/>
            <person name="Murat C."/>
            <person name="Riley R."/>
            <person name="Ohm R."/>
            <person name="Sun H."/>
            <person name="Tunlid A."/>
            <person name="Henrissat B."/>
            <person name="Grigoriev I.V."/>
            <person name="Hibbett D.S."/>
            <person name="Martin F."/>
        </authorList>
    </citation>
    <scope>NUCLEOTIDE SEQUENCE [LARGE SCALE GENOMIC DNA]</scope>
    <source>
        <strain evidence="3">441</strain>
    </source>
</reference>
<protein>
    <submittedName>
        <fullName evidence="2">Uncharacterized protein</fullName>
    </submittedName>
</protein>
<dbReference type="EMBL" id="KN833713">
    <property type="protein sequence ID" value="KIK24865.1"/>
    <property type="molecule type" value="Genomic_DNA"/>
</dbReference>
<evidence type="ECO:0000313" key="2">
    <source>
        <dbReference type="EMBL" id="KIK24865.1"/>
    </source>
</evidence>
<name>A0A0C9YIH9_9AGAM</name>
<reference evidence="2 3" key="1">
    <citation type="submission" date="2014-04" db="EMBL/GenBank/DDBJ databases">
        <authorList>
            <consortium name="DOE Joint Genome Institute"/>
            <person name="Kuo A."/>
            <person name="Kohler A."/>
            <person name="Costa M.D."/>
            <person name="Nagy L.G."/>
            <person name="Floudas D."/>
            <person name="Copeland A."/>
            <person name="Barry K.W."/>
            <person name="Cichocki N."/>
            <person name="Veneault-Fourrey C."/>
            <person name="LaButti K."/>
            <person name="Lindquist E.A."/>
            <person name="Lipzen A."/>
            <person name="Lundell T."/>
            <person name="Morin E."/>
            <person name="Murat C."/>
            <person name="Sun H."/>
            <person name="Tunlid A."/>
            <person name="Henrissat B."/>
            <person name="Grigoriev I.V."/>
            <person name="Hibbett D.S."/>
            <person name="Martin F."/>
            <person name="Nordberg H.P."/>
            <person name="Cantor M.N."/>
            <person name="Hua S.X."/>
        </authorList>
    </citation>
    <scope>NUCLEOTIDE SEQUENCE [LARGE SCALE GENOMIC DNA]</scope>
    <source>
        <strain evidence="2 3">441</strain>
    </source>
</reference>
<evidence type="ECO:0000256" key="1">
    <source>
        <dbReference type="SAM" id="SignalP"/>
    </source>
</evidence>
<dbReference type="AlphaFoldDB" id="A0A0C9YIH9"/>
<proteinExistence type="predicted"/>